<dbReference type="InterPro" id="IPR018022">
    <property type="entry name" value="IPT"/>
</dbReference>
<comment type="similarity">
    <text evidence="3 10 13">Belongs to the IPP transferase family.</text>
</comment>
<feature type="site" description="Interaction with substrate tRNA" evidence="10">
    <location>
        <position position="116"/>
    </location>
</feature>
<comment type="function">
    <text evidence="2 10 12">Catalyzes the transfer of a dimethylallyl group onto the adenine at position 37 in tRNAs that read codons beginning with uridine, leading to the formation of N6-(dimethylallyl)adenosine (i(6)A).</text>
</comment>
<organism evidence="14 15">
    <name type="scientific">Actinomycetospora aeridis</name>
    <dbReference type="NCBI Taxonomy" id="3129231"/>
    <lineage>
        <taxon>Bacteria</taxon>
        <taxon>Bacillati</taxon>
        <taxon>Actinomycetota</taxon>
        <taxon>Actinomycetes</taxon>
        <taxon>Pseudonocardiales</taxon>
        <taxon>Pseudonocardiaceae</taxon>
        <taxon>Actinomycetospora</taxon>
    </lineage>
</organism>
<dbReference type="Pfam" id="PF01715">
    <property type="entry name" value="IPPT"/>
    <property type="match status" value="1"/>
</dbReference>
<reference evidence="14 15" key="1">
    <citation type="submission" date="2024-03" db="EMBL/GenBank/DDBJ databases">
        <title>Actinomycetospora sp. OC33-EN06, a novel actinomycete isolated from wild orchid (Aerides multiflora).</title>
        <authorList>
            <person name="Suriyachadkun C."/>
        </authorList>
    </citation>
    <scope>NUCLEOTIDE SEQUENCE [LARGE SCALE GENOMIC DNA]</scope>
    <source>
        <strain evidence="14 15">OC33-EN06</strain>
    </source>
</reference>
<dbReference type="GO" id="GO:0052381">
    <property type="term" value="F:tRNA dimethylallyltransferase activity"/>
    <property type="evidence" value="ECO:0007669"/>
    <property type="project" value="UniProtKB-EC"/>
</dbReference>
<sequence length="319" mass="34327">MTSSTGRAPRSVSRPIALVGPTATGKSDLALAIARELARHGGGAEVVNADAMQLYRGMDIGTAKLPPDARDGVPHHLLDVLDVTDTATVAAYQRDARAAVDAIRARGRVPLIVGGSGLYVQAVLDDLEFPGTDPALRARLDAELAEVGAAAMHARLAARDPDAAGGILASNGRRIVRALEVVELTGRPFAASLPRPGAPRHDALLVGLDRDTAVLDERIAERVDGMLAAGLLDEVRRLVARGLRDGATAWRAVGYREVIEHLDGTIDLDEARRRTVVATRRLVRRQRSWFRRDDRVAWLDAAAPDLVAMVLGRWAERRM</sequence>
<evidence type="ECO:0000256" key="3">
    <source>
        <dbReference type="ARBA" id="ARBA00005842"/>
    </source>
</evidence>
<evidence type="ECO:0000256" key="6">
    <source>
        <dbReference type="ARBA" id="ARBA00022741"/>
    </source>
</evidence>
<dbReference type="PANTHER" id="PTHR11088">
    <property type="entry name" value="TRNA DIMETHYLALLYLTRANSFERASE"/>
    <property type="match status" value="1"/>
</dbReference>
<evidence type="ECO:0000256" key="13">
    <source>
        <dbReference type="RuleBase" id="RU003785"/>
    </source>
</evidence>
<dbReference type="InterPro" id="IPR039657">
    <property type="entry name" value="Dimethylallyltransferase"/>
</dbReference>
<evidence type="ECO:0000256" key="4">
    <source>
        <dbReference type="ARBA" id="ARBA00022679"/>
    </source>
</evidence>
<dbReference type="EC" id="2.5.1.75" evidence="10"/>
<evidence type="ECO:0000313" key="15">
    <source>
        <dbReference type="Proteomes" id="UP001370100"/>
    </source>
</evidence>
<evidence type="ECO:0000256" key="9">
    <source>
        <dbReference type="ARBA" id="ARBA00049563"/>
    </source>
</evidence>
<dbReference type="InterPro" id="IPR027417">
    <property type="entry name" value="P-loop_NTPase"/>
</dbReference>
<dbReference type="Proteomes" id="UP001370100">
    <property type="component" value="Unassembled WGS sequence"/>
</dbReference>
<comment type="caution">
    <text evidence="10">Lacks conserved residue(s) required for the propagation of feature annotation.</text>
</comment>
<evidence type="ECO:0000313" key="14">
    <source>
        <dbReference type="EMBL" id="MEJ2890464.1"/>
    </source>
</evidence>
<name>A0ABU8NDH8_9PSEU</name>
<keyword evidence="15" id="KW-1185">Reference proteome</keyword>
<keyword evidence="5 10" id="KW-0819">tRNA processing</keyword>
<comment type="subunit">
    <text evidence="10">Monomer.</text>
</comment>
<dbReference type="NCBIfam" id="TIGR00174">
    <property type="entry name" value="miaA"/>
    <property type="match status" value="1"/>
</dbReference>
<evidence type="ECO:0000256" key="5">
    <source>
        <dbReference type="ARBA" id="ARBA00022694"/>
    </source>
</evidence>
<comment type="caution">
    <text evidence="14">The sequence shown here is derived from an EMBL/GenBank/DDBJ whole genome shotgun (WGS) entry which is preliminary data.</text>
</comment>
<protein>
    <recommendedName>
        <fullName evidence="10">tRNA dimethylallyltransferase</fullName>
        <ecNumber evidence="10">2.5.1.75</ecNumber>
    </recommendedName>
    <alternativeName>
        <fullName evidence="10">Dimethylallyl diphosphate:tRNA dimethylallyltransferase</fullName>
        <shortName evidence="10">DMAPP:tRNA dimethylallyltransferase</shortName>
        <shortName evidence="10">DMATase</shortName>
    </alternativeName>
    <alternativeName>
        <fullName evidence="10">Isopentenyl-diphosphate:tRNA isopentenyltransferase</fullName>
        <shortName evidence="10">IPP transferase</shortName>
        <shortName evidence="10">IPPT</shortName>
        <shortName evidence="10">IPTase</shortName>
    </alternativeName>
</protein>
<dbReference type="Gene3D" id="1.10.20.140">
    <property type="match status" value="1"/>
</dbReference>
<keyword evidence="4 10" id="KW-0808">Transferase</keyword>
<dbReference type="SUPFAM" id="SSF52540">
    <property type="entry name" value="P-loop containing nucleoside triphosphate hydrolases"/>
    <property type="match status" value="1"/>
</dbReference>
<gene>
    <name evidence="10 14" type="primary">miaA</name>
    <name evidence="14" type="ORF">WCD41_28675</name>
</gene>
<feature type="binding site" evidence="10">
    <location>
        <begin position="20"/>
        <end position="27"/>
    </location>
    <ligand>
        <name>ATP</name>
        <dbReference type="ChEBI" id="CHEBI:30616"/>
    </ligand>
</feature>
<keyword evidence="7 10" id="KW-0067">ATP-binding</keyword>
<accession>A0ABU8NDH8</accession>
<feature type="site" description="Interaction with substrate tRNA" evidence="10">
    <location>
        <position position="137"/>
    </location>
</feature>
<evidence type="ECO:0000256" key="12">
    <source>
        <dbReference type="RuleBase" id="RU003784"/>
    </source>
</evidence>
<dbReference type="RefSeq" id="WP_337718659.1">
    <property type="nucleotide sequence ID" value="NZ_JBBEGL010000013.1"/>
</dbReference>
<proteinExistence type="inferred from homology"/>
<comment type="cofactor">
    <cofactor evidence="1 10">
        <name>Mg(2+)</name>
        <dbReference type="ChEBI" id="CHEBI:18420"/>
    </cofactor>
</comment>
<dbReference type="Gene3D" id="3.40.50.300">
    <property type="entry name" value="P-loop containing nucleotide triphosphate hydrolases"/>
    <property type="match status" value="1"/>
</dbReference>
<evidence type="ECO:0000256" key="1">
    <source>
        <dbReference type="ARBA" id="ARBA00001946"/>
    </source>
</evidence>
<evidence type="ECO:0000256" key="11">
    <source>
        <dbReference type="RuleBase" id="RU003783"/>
    </source>
</evidence>
<dbReference type="HAMAP" id="MF_00185">
    <property type="entry name" value="IPP_trans"/>
    <property type="match status" value="1"/>
</dbReference>
<evidence type="ECO:0000256" key="10">
    <source>
        <dbReference type="HAMAP-Rule" id="MF_00185"/>
    </source>
</evidence>
<keyword evidence="6 10" id="KW-0547">Nucleotide-binding</keyword>
<evidence type="ECO:0000256" key="2">
    <source>
        <dbReference type="ARBA" id="ARBA00003213"/>
    </source>
</evidence>
<evidence type="ECO:0000256" key="8">
    <source>
        <dbReference type="ARBA" id="ARBA00022842"/>
    </source>
</evidence>
<comment type="catalytic activity">
    <reaction evidence="9 10 11">
        <text>adenosine(37) in tRNA + dimethylallyl diphosphate = N(6)-dimethylallyladenosine(37) in tRNA + diphosphate</text>
        <dbReference type="Rhea" id="RHEA:26482"/>
        <dbReference type="Rhea" id="RHEA-COMP:10162"/>
        <dbReference type="Rhea" id="RHEA-COMP:10375"/>
        <dbReference type="ChEBI" id="CHEBI:33019"/>
        <dbReference type="ChEBI" id="CHEBI:57623"/>
        <dbReference type="ChEBI" id="CHEBI:74411"/>
        <dbReference type="ChEBI" id="CHEBI:74415"/>
        <dbReference type="EC" id="2.5.1.75"/>
    </reaction>
</comment>
<keyword evidence="8 10" id="KW-0460">Magnesium</keyword>
<evidence type="ECO:0000256" key="7">
    <source>
        <dbReference type="ARBA" id="ARBA00022840"/>
    </source>
</evidence>
<dbReference type="EMBL" id="JBBEGL010000013">
    <property type="protein sequence ID" value="MEJ2890464.1"/>
    <property type="molecule type" value="Genomic_DNA"/>
</dbReference>
<dbReference type="PANTHER" id="PTHR11088:SF60">
    <property type="entry name" value="TRNA DIMETHYLALLYLTRANSFERASE"/>
    <property type="match status" value="1"/>
</dbReference>
<feature type="binding site" evidence="10">
    <location>
        <begin position="22"/>
        <end position="27"/>
    </location>
    <ligand>
        <name>substrate</name>
    </ligand>
</feature>